<dbReference type="GO" id="GO:0006511">
    <property type="term" value="P:ubiquitin-dependent protein catabolic process"/>
    <property type="evidence" value="ECO:0007669"/>
    <property type="project" value="TreeGrafter"/>
</dbReference>
<dbReference type="GO" id="GO:0005794">
    <property type="term" value="C:Golgi apparatus"/>
    <property type="evidence" value="ECO:0007669"/>
    <property type="project" value="TreeGrafter"/>
</dbReference>
<evidence type="ECO:0000256" key="5">
    <source>
        <dbReference type="SAM" id="MobiDB-lite"/>
    </source>
</evidence>
<dbReference type="GO" id="GO:0031398">
    <property type="term" value="P:positive regulation of protein ubiquitination"/>
    <property type="evidence" value="ECO:0007669"/>
    <property type="project" value="TreeGrafter"/>
</dbReference>
<evidence type="ECO:0000256" key="1">
    <source>
        <dbReference type="ARBA" id="ARBA00004141"/>
    </source>
</evidence>
<keyword evidence="3 6" id="KW-1133">Transmembrane helix</keyword>
<dbReference type="PANTHER" id="PTHR13396">
    <property type="entry name" value="NEDD4 FAMILY INTERACTING PROTEIN 1/2"/>
    <property type="match status" value="1"/>
</dbReference>
<name>A0A0D7A2W5_9AGAR</name>
<keyword evidence="8" id="KW-1185">Reference proteome</keyword>
<gene>
    <name evidence="7" type="ORF">FISHEDRAFT_53772</name>
</gene>
<evidence type="ECO:0008006" key="9">
    <source>
        <dbReference type="Google" id="ProtNLM"/>
    </source>
</evidence>
<evidence type="ECO:0000313" key="7">
    <source>
        <dbReference type="EMBL" id="KIY43291.1"/>
    </source>
</evidence>
<feature type="compositionally biased region" description="Basic and acidic residues" evidence="5">
    <location>
        <begin position="40"/>
        <end position="49"/>
    </location>
</feature>
<dbReference type="GO" id="GO:0005783">
    <property type="term" value="C:endoplasmic reticulum"/>
    <property type="evidence" value="ECO:0007669"/>
    <property type="project" value="TreeGrafter"/>
</dbReference>
<keyword evidence="4 6" id="KW-0472">Membrane</keyword>
<evidence type="ECO:0000256" key="6">
    <source>
        <dbReference type="SAM" id="Phobius"/>
    </source>
</evidence>
<evidence type="ECO:0000256" key="2">
    <source>
        <dbReference type="ARBA" id="ARBA00022692"/>
    </source>
</evidence>
<evidence type="ECO:0000313" key="8">
    <source>
        <dbReference type="Proteomes" id="UP000054144"/>
    </source>
</evidence>
<organism evidence="7 8">
    <name type="scientific">Fistulina hepatica ATCC 64428</name>
    <dbReference type="NCBI Taxonomy" id="1128425"/>
    <lineage>
        <taxon>Eukaryota</taxon>
        <taxon>Fungi</taxon>
        <taxon>Dikarya</taxon>
        <taxon>Basidiomycota</taxon>
        <taxon>Agaricomycotina</taxon>
        <taxon>Agaricomycetes</taxon>
        <taxon>Agaricomycetidae</taxon>
        <taxon>Agaricales</taxon>
        <taxon>Fistulinaceae</taxon>
        <taxon>Fistulina</taxon>
    </lineage>
</organism>
<feature type="transmembrane region" description="Helical" evidence="6">
    <location>
        <begin position="232"/>
        <end position="256"/>
    </location>
</feature>
<dbReference type="CDD" id="cd22212">
    <property type="entry name" value="NDFIP-like"/>
    <property type="match status" value="1"/>
</dbReference>
<dbReference type="EMBL" id="KN882110">
    <property type="protein sequence ID" value="KIY43291.1"/>
    <property type="molecule type" value="Genomic_DNA"/>
</dbReference>
<feature type="compositionally biased region" description="Basic and acidic residues" evidence="5">
    <location>
        <begin position="15"/>
        <end position="27"/>
    </location>
</feature>
<feature type="region of interest" description="Disordered" evidence="5">
    <location>
        <begin position="1"/>
        <end position="98"/>
    </location>
</feature>
<evidence type="ECO:0000256" key="4">
    <source>
        <dbReference type="ARBA" id="ARBA00023136"/>
    </source>
</evidence>
<dbReference type="Pfam" id="PF10176">
    <property type="entry name" value="NEDD4_Bsd2"/>
    <property type="match status" value="1"/>
</dbReference>
<keyword evidence="2 6" id="KW-0812">Transmembrane</keyword>
<reference evidence="7 8" key="1">
    <citation type="journal article" date="2015" name="Fungal Genet. Biol.">
        <title>Evolution of novel wood decay mechanisms in Agaricales revealed by the genome sequences of Fistulina hepatica and Cylindrobasidium torrendii.</title>
        <authorList>
            <person name="Floudas D."/>
            <person name="Held B.W."/>
            <person name="Riley R."/>
            <person name="Nagy L.G."/>
            <person name="Koehler G."/>
            <person name="Ransdell A.S."/>
            <person name="Younus H."/>
            <person name="Chow J."/>
            <person name="Chiniquy J."/>
            <person name="Lipzen A."/>
            <person name="Tritt A."/>
            <person name="Sun H."/>
            <person name="Haridas S."/>
            <person name="LaButti K."/>
            <person name="Ohm R.A."/>
            <person name="Kues U."/>
            <person name="Blanchette R.A."/>
            <person name="Grigoriev I.V."/>
            <person name="Minto R.E."/>
            <person name="Hibbett D.S."/>
        </authorList>
    </citation>
    <scope>NUCLEOTIDE SEQUENCE [LARGE SCALE GENOMIC DNA]</scope>
    <source>
        <strain evidence="7 8">ATCC 64428</strain>
    </source>
</reference>
<dbReference type="InterPro" id="IPR019325">
    <property type="entry name" value="NEDD4/Bsd2"/>
</dbReference>
<evidence type="ECO:0000256" key="3">
    <source>
        <dbReference type="ARBA" id="ARBA00022989"/>
    </source>
</evidence>
<dbReference type="AlphaFoldDB" id="A0A0D7A2W5"/>
<dbReference type="OrthoDB" id="10003116at2759"/>
<proteinExistence type="predicted"/>
<protein>
    <recommendedName>
        <fullName evidence="9">Metal homeostatis protein bsd2</fullName>
    </recommendedName>
</protein>
<feature type="transmembrane region" description="Helical" evidence="6">
    <location>
        <begin position="343"/>
        <end position="364"/>
    </location>
</feature>
<dbReference type="GO" id="GO:0007034">
    <property type="term" value="P:vacuolar transport"/>
    <property type="evidence" value="ECO:0007669"/>
    <property type="project" value="InterPro"/>
</dbReference>
<accession>A0A0D7A2W5</accession>
<dbReference type="PANTHER" id="PTHR13396:SF5">
    <property type="entry name" value="NEDD4 FAMILY INTERACTING PROTEIN"/>
    <property type="match status" value="1"/>
</dbReference>
<feature type="compositionally biased region" description="Polar residues" evidence="5">
    <location>
        <begin position="50"/>
        <end position="59"/>
    </location>
</feature>
<feature type="compositionally biased region" description="Pro residues" evidence="5">
    <location>
        <begin position="71"/>
        <end position="80"/>
    </location>
</feature>
<comment type="subcellular location">
    <subcellularLocation>
        <location evidence="1">Membrane</location>
        <topology evidence="1">Multi-pass membrane protein</topology>
    </subcellularLocation>
</comment>
<dbReference type="GO" id="GO:0016020">
    <property type="term" value="C:membrane"/>
    <property type="evidence" value="ECO:0007669"/>
    <property type="project" value="UniProtKB-SubCell"/>
</dbReference>
<dbReference type="Proteomes" id="UP000054144">
    <property type="component" value="Unassembled WGS sequence"/>
</dbReference>
<dbReference type="GO" id="GO:0030001">
    <property type="term" value="P:metal ion transport"/>
    <property type="evidence" value="ECO:0007669"/>
    <property type="project" value="InterPro"/>
</dbReference>
<dbReference type="GO" id="GO:0048471">
    <property type="term" value="C:perinuclear region of cytoplasm"/>
    <property type="evidence" value="ECO:0007669"/>
    <property type="project" value="TreeGrafter"/>
</dbReference>
<sequence>MAGGYTRLPTTAGHADGDGDDACRNSELEAAFAGDDDDNHDNGGNHERSTFNTITSTASGYDFDREYDYDIPPPGSPPRPSVLALPNDHGNSNGVLPISSVERRPSLLPASPARPSFFRRAVGALLPSHYVAVPQEPSASTHGLMGGGVENDGVFANVMAKPQVGEASRPLRAPDGSMYLVPEDVQKDVPPSYREAQVDAVPPYWETTVHAPTDISASGAHMIVDDLPSGSIWVFFLNTAISSFFQLAGFVLTYVMHTTHAAKYGSRAGLGLTFIQFGLYSRSLNVVVDTPEDSDPQASKVETTLHNIFGFPVSNETYQQLQNEGANFPEDHSQVPHMTSRDWIAFFLMTIGWFLFLSSLIRFWRVKRWERSIRSNTPVQELSPETSARDADLRRNFSLVFGACGDMLIPDSEDEDRTRRAPDLRRDEYGGVIVIPQRETLEEIRLARDLRAAGLL</sequence>